<dbReference type="Proteomes" id="UP001189429">
    <property type="component" value="Unassembled WGS sequence"/>
</dbReference>
<keyword evidence="2" id="KW-1185">Reference proteome</keyword>
<sequence>RAAPPPGKLLSPPGRAVLAATASAALAQLSTGDGRIEGNDNGKSRTEDGVAILADPTSSEAVATALVLVQLLRQQARVKGTGCEPCLVQTGDQSSAEAKSVLVVCTTGVFVQPHVINNLLAHDAGKKRMIPIIADESFGVPTAQWSKDQRPLIESFCSQTDQAMDIVTSLFKQTPFLFDAAAYSEALLETKAMDLAAMLVAARADGAEKDAEQGAAEIQVVAPADPTPNE</sequence>
<feature type="non-terminal residue" evidence="1">
    <location>
        <position position="1"/>
    </location>
</feature>
<gene>
    <name evidence="1" type="ORF">PCOR1329_LOCUS30259</name>
</gene>
<organism evidence="1 2">
    <name type="scientific">Prorocentrum cordatum</name>
    <dbReference type="NCBI Taxonomy" id="2364126"/>
    <lineage>
        <taxon>Eukaryota</taxon>
        <taxon>Sar</taxon>
        <taxon>Alveolata</taxon>
        <taxon>Dinophyceae</taxon>
        <taxon>Prorocentrales</taxon>
        <taxon>Prorocentraceae</taxon>
        <taxon>Prorocentrum</taxon>
    </lineage>
</organism>
<name>A0ABN9SKA1_9DINO</name>
<evidence type="ECO:0000313" key="2">
    <source>
        <dbReference type="Proteomes" id="UP001189429"/>
    </source>
</evidence>
<dbReference type="EMBL" id="CAUYUJ010011578">
    <property type="protein sequence ID" value="CAK0832173.1"/>
    <property type="molecule type" value="Genomic_DNA"/>
</dbReference>
<feature type="non-terminal residue" evidence="1">
    <location>
        <position position="230"/>
    </location>
</feature>
<proteinExistence type="predicted"/>
<accession>A0ABN9SKA1</accession>
<protein>
    <submittedName>
        <fullName evidence="1">Uncharacterized protein</fullName>
    </submittedName>
</protein>
<evidence type="ECO:0000313" key="1">
    <source>
        <dbReference type="EMBL" id="CAK0832173.1"/>
    </source>
</evidence>
<reference evidence="1" key="1">
    <citation type="submission" date="2023-10" db="EMBL/GenBank/DDBJ databases">
        <authorList>
            <person name="Chen Y."/>
            <person name="Shah S."/>
            <person name="Dougan E. K."/>
            <person name="Thang M."/>
            <person name="Chan C."/>
        </authorList>
    </citation>
    <scope>NUCLEOTIDE SEQUENCE [LARGE SCALE GENOMIC DNA]</scope>
</reference>
<comment type="caution">
    <text evidence="1">The sequence shown here is derived from an EMBL/GenBank/DDBJ whole genome shotgun (WGS) entry which is preliminary data.</text>
</comment>